<dbReference type="GeneID" id="92205453"/>
<organism evidence="4 5">
    <name type="scientific">Lodderomyces beijingensis</name>
    <dbReference type="NCBI Taxonomy" id="1775926"/>
    <lineage>
        <taxon>Eukaryota</taxon>
        <taxon>Fungi</taxon>
        <taxon>Dikarya</taxon>
        <taxon>Ascomycota</taxon>
        <taxon>Saccharomycotina</taxon>
        <taxon>Pichiomycetes</taxon>
        <taxon>Debaryomycetaceae</taxon>
        <taxon>Candida/Lodderomyces clade</taxon>
        <taxon>Lodderomyces</taxon>
    </lineage>
</organism>
<feature type="region of interest" description="Disordered" evidence="2">
    <location>
        <begin position="213"/>
        <end position="250"/>
    </location>
</feature>
<dbReference type="SUPFAM" id="SSF160631">
    <property type="entry name" value="SMI1/KNR4-like"/>
    <property type="match status" value="1"/>
</dbReference>
<evidence type="ECO:0000256" key="2">
    <source>
        <dbReference type="SAM" id="MobiDB-lite"/>
    </source>
</evidence>
<feature type="compositionally biased region" description="Polar residues" evidence="2">
    <location>
        <begin position="47"/>
        <end position="62"/>
    </location>
</feature>
<accession>A0ABP0ZEN0</accession>
<protein>
    <recommendedName>
        <fullName evidence="3">Knr4/Smi1-like domain-containing protein</fullName>
    </recommendedName>
</protein>
<dbReference type="PANTHER" id="PTHR47432">
    <property type="entry name" value="CELL WALL ASSEMBLY REGULATOR SMI1"/>
    <property type="match status" value="1"/>
</dbReference>
<proteinExistence type="inferred from homology"/>
<feature type="compositionally biased region" description="Basic and acidic residues" evidence="2">
    <location>
        <begin position="477"/>
        <end position="553"/>
    </location>
</feature>
<dbReference type="EMBL" id="OZ022405">
    <property type="protein sequence ID" value="CAK9435530.1"/>
    <property type="molecule type" value="Genomic_DNA"/>
</dbReference>
<dbReference type="Pfam" id="PF09346">
    <property type="entry name" value="SMI1_KNR4"/>
    <property type="match status" value="1"/>
</dbReference>
<reference evidence="4 5" key="1">
    <citation type="submission" date="2024-03" db="EMBL/GenBank/DDBJ databases">
        <authorList>
            <person name="Brejova B."/>
        </authorList>
    </citation>
    <scope>NUCLEOTIDE SEQUENCE [LARGE SCALE GENOMIC DNA]</scope>
    <source>
        <strain evidence="4 5">CBS 14171</strain>
    </source>
</reference>
<keyword evidence="5" id="KW-1185">Reference proteome</keyword>
<evidence type="ECO:0000313" key="4">
    <source>
        <dbReference type="EMBL" id="CAK9435530.1"/>
    </source>
</evidence>
<comment type="similarity">
    <text evidence="1">Belongs to the KNR4/SMI1 family.</text>
</comment>
<evidence type="ECO:0000259" key="3">
    <source>
        <dbReference type="SMART" id="SM00860"/>
    </source>
</evidence>
<dbReference type="RefSeq" id="XP_066827195.1">
    <property type="nucleotide sequence ID" value="XM_066972583.1"/>
</dbReference>
<sequence>MGVLDSFKAFVHSITTDDHYASYNSPYKNRSGDAELSNALSSGGSTLQLNADMNGSTTSLNDGSAGFYRPGMKSSQSQLQKQDQHQQHVNDVPMQSFDSNGLPPLPSMDSLWDRIEHWIDEEYPEIDDYLNDGVTTADLDEFLQDLKCGSRRLPEDFRQFYKRHDGQFRGGKPTGLVMGLVLLDLESIVEENMMWNKVAERLEAQQYLAQKQQQSQQQQQQSQNLDVKEGSSGSHQHSKPSNTFISHQRSIPPNSIQPVYYHRGWIVLLKDNIGNQVAMDLCPGPNGTWGQIILFGRDFDTKLVIAINLQDFIFSFVSDLEAGNFQIDSTEYNEQLGFLSPERDGDFMIGDEDESQGELNFLDKDGAEFGLNAIRGRPGYIEILKRRALKRYGLNEKFQTVFQPQRIQKKHSNGAGKASPFMGNSPNNSTHNLGKIGSKNNSSASLATNGKNNTPPVSSPLVNLDKSSGTFSIPKETIMDGSKDAEKKPDSGVKGIKEKLENVKIDDEKKTSEQEEEIKDSKEKTPAAEKSPAVEKEEKEEKKEEMEKGMEKE</sequence>
<dbReference type="Proteomes" id="UP001497383">
    <property type="component" value="Chromosome 1"/>
</dbReference>
<dbReference type="PIRSF" id="PIRSF017023">
    <property type="entry name" value="KNR4"/>
    <property type="match status" value="1"/>
</dbReference>
<name>A0ABP0ZEN0_9ASCO</name>
<feature type="region of interest" description="Disordered" evidence="2">
    <location>
        <begin position="47"/>
        <end position="88"/>
    </location>
</feature>
<feature type="compositionally biased region" description="Polar residues" evidence="2">
    <location>
        <begin position="422"/>
        <end position="456"/>
    </location>
</feature>
<dbReference type="InterPro" id="IPR018958">
    <property type="entry name" value="Knr4/Smi1-like_dom"/>
</dbReference>
<evidence type="ECO:0000313" key="5">
    <source>
        <dbReference type="Proteomes" id="UP001497383"/>
    </source>
</evidence>
<gene>
    <name evidence="4" type="ORF">LODBEIA_P02570</name>
</gene>
<feature type="region of interest" description="Disordered" evidence="2">
    <location>
        <begin position="403"/>
        <end position="553"/>
    </location>
</feature>
<evidence type="ECO:0000256" key="1">
    <source>
        <dbReference type="ARBA" id="ARBA00005303"/>
    </source>
</evidence>
<dbReference type="InterPro" id="IPR051873">
    <property type="entry name" value="KNR4/SMI1_regulator"/>
</dbReference>
<feature type="compositionally biased region" description="Low complexity" evidence="2">
    <location>
        <begin position="213"/>
        <end position="223"/>
    </location>
</feature>
<feature type="domain" description="Knr4/Smi1-like" evidence="3">
    <location>
        <begin position="133"/>
        <end position="315"/>
    </location>
</feature>
<dbReference type="InterPro" id="IPR009203">
    <property type="entry name" value="Knr4/Smi1"/>
</dbReference>
<feature type="compositionally biased region" description="Polar residues" evidence="2">
    <location>
        <begin position="231"/>
        <end position="250"/>
    </location>
</feature>
<dbReference type="SMART" id="SM00860">
    <property type="entry name" value="SMI1_KNR4"/>
    <property type="match status" value="1"/>
</dbReference>
<dbReference type="InterPro" id="IPR037883">
    <property type="entry name" value="Knr4/Smi1-like_sf"/>
</dbReference>
<dbReference type="PANTHER" id="PTHR47432:SF1">
    <property type="entry name" value="CELL WALL ASSEMBLY REGULATOR SMI1"/>
    <property type="match status" value="1"/>
</dbReference>